<organism evidence="8 9">
    <name type="scientific">Ectopseudomonas mendocina</name>
    <name type="common">Pseudomonas mendocina</name>
    <dbReference type="NCBI Taxonomy" id="300"/>
    <lineage>
        <taxon>Bacteria</taxon>
        <taxon>Pseudomonadati</taxon>
        <taxon>Pseudomonadota</taxon>
        <taxon>Gammaproteobacteria</taxon>
        <taxon>Pseudomonadales</taxon>
        <taxon>Pseudomonadaceae</taxon>
        <taxon>Ectopseudomonas</taxon>
    </lineage>
</organism>
<proteinExistence type="predicted"/>
<reference evidence="8 9" key="1">
    <citation type="submission" date="2024-03" db="EMBL/GenBank/DDBJ databases">
        <title>Complete genome of BD2.</title>
        <authorList>
            <person name="Cao G."/>
        </authorList>
    </citation>
    <scope>NUCLEOTIDE SEQUENCE [LARGE SCALE GENOMIC DNA]</scope>
    <source>
        <strain evidence="8 9">BD2</strain>
    </source>
</reference>
<comment type="subcellular location">
    <subcellularLocation>
        <location evidence="1">Cytoplasm</location>
    </subcellularLocation>
</comment>
<comment type="function">
    <text evidence="6">Regulatory protein of the TOL plasmid xyl operons. XylS activates the xylXYZLTEGFJQKIH operon required for the degradation of toluene, m-xylene and p-xylene.</text>
</comment>
<protein>
    <submittedName>
        <fullName evidence="8">AraC family transcriptional regulator</fullName>
    </submittedName>
</protein>
<dbReference type="SUPFAM" id="SSF51215">
    <property type="entry name" value="Regulatory protein AraC"/>
    <property type="match status" value="1"/>
</dbReference>
<evidence type="ECO:0000313" key="9">
    <source>
        <dbReference type="Proteomes" id="UP001476583"/>
    </source>
</evidence>
<dbReference type="InterPro" id="IPR018062">
    <property type="entry name" value="HTH_AraC-typ_CS"/>
</dbReference>
<dbReference type="SMART" id="SM00342">
    <property type="entry name" value="HTH_ARAC"/>
    <property type="match status" value="1"/>
</dbReference>
<dbReference type="PANTHER" id="PTHR46796">
    <property type="entry name" value="HTH-TYPE TRANSCRIPTIONAL ACTIVATOR RHAS-RELATED"/>
    <property type="match status" value="1"/>
</dbReference>
<evidence type="ECO:0000313" key="8">
    <source>
        <dbReference type="EMBL" id="WXL24408.1"/>
    </source>
</evidence>
<keyword evidence="4" id="KW-0010">Activator</keyword>
<keyword evidence="9" id="KW-1185">Reference proteome</keyword>
<evidence type="ECO:0000256" key="6">
    <source>
        <dbReference type="ARBA" id="ARBA00037345"/>
    </source>
</evidence>
<sequence>MSQNMHTTSTFWRDSALPFIEARYVTDGRALCYARHAHATFSIGAITGGTSTYFNRDDWHHVQTGTVVLMHPGDVHACNPVADQPWSYIMLYVDCAWLGDLQQQLGFNQGPAFKRLDSIMSQDPALYSGLIELYQTLSTGNDLTIKRQASEQFFTQMLERLDAPAEASQDVHTQLEKAAHFIRMHCADAVKIEDICAAAGLSASYLNRAFKQHYGMTPHAFLLNQRVQLARELLRHGHTLADVAQQAGFADQAHLQRTFKHLLAATPGHYRSHSGISR</sequence>
<keyword evidence="3" id="KW-0238">DNA-binding</keyword>
<dbReference type="PANTHER" id="PTHR46796:SF2">
    <property type="entry name" value="TRANSCRIPTIONAL REGULATORY PROTEIN"/>
    <property type="match status" value="1"/>
</dbReference>
<dbReference type="EMBL" id="CP148074">
    <property type="protein sequence ID" value="WXL24408.1"/>
    <property type="molecule type" value="Genomic_DNA"/>
</dbReference>
<dbReference type="Gene3D" id="2.60.120.10">
    <property type="entry name" value="Jelly Rolls"/>
    <property type="match status" value="1"/>
</dbReference>
<evidence type="ECO:0000256" key="3">
    <source>
        <dbReference type="ARBA" id="ARBA00023125"/>
    </source>
</evidence>
<dbReference type="Pfam" id="PF12833">
    <property type="entry name" value="HTH_18"/>
    <property type="match status" value="1"/>
</dbReference>
<evidence type="ECO:0000259" key="7">
    <source>
        <dbReference type="PROSITE" id="PS01124"/>
    </source>
</evidence>
<keyword evidence="2" id="KW-0805">Transcription regulation</keyword>
<dbReference type="PROSITE" id="PS00041">
    <property type="entry name" value="HTH_ARAC_FAMILY_1"/>
    <property type="match status" value="1"/>
</dbReference>
<dbReference type="Gene3D" id="1.10.10.60">
    <property type="entry name" value="Homeodomain-like"/>
    <property type="match status" value="1"/>
</dbReference>
<feature type="domain" description="HTH araC/xylS-type" evidence="7">
    <location>
        <begin position="176"/>
        <end position="273"/>
    </location>
</feature>
<dbReference type="InterPro" id="IPR003313">
    <property type="entry name" value="AraC-bd"/>
</dbReference>
<dbReference type="Proteomes" id="UP001476583">
    <property type="component" value="Chromosome"/>
</dbReference>
<dbReference type="InterPro" id="IPR009057">
    <property type="entry name" value="Homeodomain-like_sf"/>
</dbReference>
<evidence type="ECO:0000256" key="5">
    <source>
        <dbReference type="ARBA" id="ARBA00023163"/>
    </source>
</evidence>
<evidence type="ECO:0000256" key="2">
    <source>
        <dbReference type="ARBA" id="ARBA00023015"/>
    </source>
</evidence>
<evidence type="ECO:0000256" key="4">
    <source>
        <dbReference type="ARBA" id="ARBA00023159"/>
    </source>
</evidence>
<keyword evidence="5" id="KW-0804">Transcription</keyword>
<dbReference type="PROSITE" id="PS01124">
    <property type="entry name" value="HTH_ARAC_FAMILY_2"/>
    <property type="match status" value="1"/>
</dbReference>
<dbReference type="Pfam" id="PF02311">
    <property type="entry name" value="AraC_binding"/>
    <property type="match status" value="1"/>
</dbReference>
<dbReference type="InterPro" id="IPR018060">
    <property type="entry name" value="HTH_AraC"/>
</dbReference>
<gene>
    <name evidence="8" type="ORF">WG219_13845</name>
</gene>
<dbReference type="InterPro" id="IPR050204">
    <property type="entry name" value="AraC_XylS_family_regulators"/>
</dbReference>
<evidence type="ECO:0000256" key="1">
    <source>
        <dbReference type="ARBA" id="ARBA00004496"/>
    </source>
</evidence>
<dbReference type="InterPro" id="IPR014710">
    <property type="entry name" value="RmlC-like_jellyroll"/>
</dbReference>
<name>A0ABZ2REE8_ECTME</name>
<dbReference type="InterPro" id="IPR037923">
    <property type="entry name" value="HTH-like"/>
</dbReference>
<dbReference type="SUPFAM" id="SSF46689">
    <property type="entry name" value="Homeodomain-like"/>
    <property type="match status" value="2"/>
</dbReference>
<accession>A0ABZ2REE8</accession>